<evidence type="ECO:0000256" key="2">
    <source>
        <dbReference type="ARBA" id="ARBA00022723"/>
    </source>
</evidence>
<feature type="compositionally biased region" description="Acidic residues" evidence="6">
    <location>
        <begin position="231"/>
        <end position="240"/>
    </location>
</feature>
<keyword evidence="8" id="KW-1185">Reference proteome</keyword>
<name>A0ABZ1D7N7_9TREE</name>
<feature type="region of interest" description="Disordered" evidence="6">
    <location>
        <begin position="49"/>
        <end position="305"/>
    </location>
</feature>
<evidence type="ECO:0000256" key="6">
    <source>
        <dbReference type="SAM" id="MobiDB-lite"/>
    </source>
</evidence>
<dbReference type="GeneID" id="87958944"/>
<feature type="compositionally biased region" description="Low complexity" evidence="6">
    <location>
        <begin position="88"/>
        <end position="100"/>
    </location>
</feature>
<organism evidence="7 8">
    <name type="scientific">Kwoniella shivajii</name>
    <dbReference type="NCBI Taxonomy" id="564305"/>
    <lineage>
        <taxon>Eukaryota</taxon>
        <taxon>Fungi</taxon>
        <taxon>Dikarya</taxon>
        <taxon>Basidiomycota</taxon>
        <taxon>Agaricomycotina</taxon>
        <taxon>Tremellomycetes</taxon>
        <taxon>Tremellales</taxon>
        <taxon>Cryptococcaceae</taxon>
        <taxon>Kwoniella</taxon>
    </lineage>
</organism>
<dbReference type="EMBL" id="CP141889">
    <property type="protein sequence ID" value="WRT69823.1"/>
    <property type="molecule type" value="Genomic_DNA"/>
</dbReference>
<dbReference type="InterPro" id="IPR040050">
    <property type="entry name" value="ZNF830-like"/>
</dbReference>
<proteinExistence type="predicted"/>
<evidence type="ECO:0000313" key="8">
    <source>
        <dbReference type="Proteomes" id="UP001329825"/>
    </source>
</evidence>
<comment type="subcellular location">
    <subcellularLocation>
        <location evidence="1">Nucleus</location>
    </subcellularLocation>
</comment>
<sequence length="305" mass="33525">MDAKSLLRAKKAEARITHPYATYTAAGVMRCSICAVPVKQWDAHLLTKQHRTSVAREKSGKEREKEKENSLLAQKHKQSKRSAPTPLPESSFPESSSSSSKRARVSRPDEEENGEPSGLPAGFFSNKRQSRSPSVSVSPDGEAEAGPSSTSLYQDNAKPTGDSELDDFLSSLNEDDPTSTATSIPTASTQASTSANQGNRRKTYKEVIPGQATYEAAPIKITPVDQTQDQIVEEEPEESEQEKKERLEKEEREEIVKRLEDEERAQEDADSRVASLKARMEMLKKRREAKSGGGKTKSTVTTNGA</sequence>
<evidence type="ECO:0000256" key="3">
    <source>
        <dbReference type="ARBA" id="ARBA00022771"/>
    </source>
</evidence>
<feature type="compositionally biased region" description="Basic and acidic residues" evidence="6">
    <location>
        <begin position="54"/>
        <end position="69"/>
    </location>
</feature>
<keyword evidence="5" id="KW-0539">Nucleus</keyword>
<dbReference type="PANTHER" id="PTHR13278:SF0">
    <property type="entry name" value="ZINC FINGER PROTEIN 830"/>
    <property type="match status" value="1"/>
</dbReference>
<feature type="compositionally biased region" description="Low complexity" evidence="6">
    <location>
        <begin position="296"/>
        <end position="305"/>
    </location>
</feature>
<feature type="compositionally biased region" description="Acidic residues" evidence="6">
    <location>
        <begin position="163"/>
        <end position="177"/>
    </location>
</feature>
<protein>
    <recommendedName>
        <fullName evidence="9">Zinc finger protein 830</fullName>
    </recommendedName>
</protein>
<evidence type="ECO:0008006" key="9">
    <source>
        <dbReference type="Google" id="ProtNLM"/>
    </source>
</evidence>
<evidence type="ECO:0000256" key="4">
    <source>
        <dbReference type="ARBA" id="ARBA00022833"/>
    </source>
</evidence>
<keyword evidence="3" id="KW-0863">Zinc-finger</keyword>
<keyword evidence="4" id="KW-0862">Zinc</keyword>
<evidence type="ECO:0000256" key="1">
    <source>
        <dbReference type="ARBA" id="ARBA00004123"/>
    </source>
</evidence>
<evidence type="ECO:0000256" key="5">
    <source>
        <dbReference type="ARBA" id="ARBA00023242"/>
    </source>
</evidence>
<gene>
    <name evidence="7" type="ORF">IL334_006814</name>
</gene>
<dbReference type="RefSeq" id="XP_062794562.1">
    <property type="nucleotide sequence ID" value="XM_062938511.1"/>
</dbReference>
<dbReference type="Proteomes" id="UP001329825">
    <property type="component" value="Chromosome 9"/>
</dbReference>
<accession>A0ABZ1D7N7</accession>
<feature type="compositionally biased region" description="Basic and acidic residues" evidence="6">
    <location>
        <begin position="241"/>
        <end position="271"/>
    </location>
</feature>
<keyword evidence="2" id="KW-0479">Metal-binding</keyword>
<reference evidence="7 8" key="1">
    <citation type="submission" date="2024-01" db="EMBL/GenBank/DDBJ databases">
        <title>Comparative genomics of Cryptococcus and Kwoniella reveals pathogenesis evolution and contrasting modes of karyotype evolution via chromosome fusion or intercentromeric recombination.</title>
        <authorList>
            <person name="Coelho M.A."/>
            <person name="David-Palma M."/>
            <person name="Shea T."/>
            <person name="Bowers K."/>
            <person name="McGinley-Smith S."/>
            <person name="Mohammad A.W."/>
            <person name="Gnirke A."/>
            <person name="Yurkov A.M."/>
            <person name="Nowrousian M."/>
            <person name="Sun S."/>
            <person name="Cuomo C.A."/>
            <person name="Heitman J."/>
        </authorList>
    </citation>
    <scope>NUCLEOTIDE SEQUENCE [LARGE SCALE GENOMIC DNA]</scope>
    <source>
        <strain evidence="7">CBS 11374</strain>
    </source>
</reference>
<dbReference type="PANTHER" id="PTHR13278">
    <property type="entry name" value="ZINC FINGER PROTEIN 830"/>
    <property type="match status" value="1"/>
</dbReference>
<evidence type="ECO:0000313" key="7">
    <source>
        <dbReference type="EMBL" id="WRT69823.1"/>
    </source>
</evidence>
<feature type="compositionally biased region" description="Low complexity" evidence="6">
    <location>
        <begin position="178"/>
        <end position="195"/>
    </location>
</feature>